<feature type="transmembrane region" description="Helical" evidence="6">
    <location>
        <begin position="782"/>
        <end position="802"/>
    </location>
</feature>
<evidence type="ECO:0000256" key="5">
    <source>
        <dbReference type="ARBA" id="ARBA00023136"/>
    </source>
</evidence>
<feature type="transmembrane region" description="Helical" evidence="6">
    <location>
        <begin position="439"/>
        <end position="464"/>
    </location>
</feature>
<keyword evidence="10" id="KW-1185">Reference proteome</keyword>
<dbReference type="STRING" id="889453.SAMN03080601_00546"/>
<proteinExistence type="predicted"/>
<evidence type="ECO:0000256" key="3">
    <source>
        <dbReference type="ARBA" id="ARBA00022692"/>
    </source>
</evidence>
<protein>
    <submittedName>
        <fullName evidence="9">FtsX-like permease family protein</fullName>
    </submittedName>
</protein>
<evidence type="ECO:0000313" key="9">
    <source>
        <dbReference type="EMBL" id="SKB47564.1"/>
    </source>
</evidence>
<reference evidence="9 10" key="1">
    <citation type="submission" date="2017-02" db="EMBL/GenBank/DDBJ databases">
        <authorList>
            <person name="Peterson S.W."/>
        </authorList>
    </citation>
    <scope>NUCLEOTIDE SEQUENCE [LARGE SCALE GENOMIC DNA]</scope>
    <source>
        <strain evidence="9 10">DSM 24412</strain>
    </source>
</reference>
<evidence type="ECO:0000256" key="1">
    <source>
        <dbReference type="ARBA" id="ARBA00004651"/>
    </source>
</evidence>
<dbReference type="AlphaFoldDB" id="A0A1T5BJV0"/>
<keyword evidence="3 6" id="KW-0812">Transmembrane</keyword>
<feature type="transmembrane region" description="Helical" evidence="6">
    <location>
        <begin position="742"/>
        <end position="762"/>
    </location>
</feature>
<keyword evidence="2" id="KW-1003">Cell membrane</keyword>
<dbReference type="GO" id="GO:0022857">
    <property type="term" value="F:transmembrane transporter activity"/>
    <property type="evidence" value="ECO:0007669"/>
    <property type="project" value="TreeGrafter"/>
</dbReference>
<sequence>MQISNFIKTLFRNILLHRGLSLLTLLGLSLGIAMGLLVLIYVYFESNYDRFIPHSESIYRLNSYGKIGEDTIYSALSPIPLALESKRTEGVRSATRLMPGLSRVIESKHFRSLESNFFYADSNFFEVFDLPFLMGSKEDFRNDANAAIITVSASQRLFGYRNPIGERLKLDNEIDYTIKAVVEDIPVNSHLRFDILGNWAAVERTISQDTLSQQRTMDRNWLYLNSYSYYLLEDGFTNEEVFARLANQAMKKVNIQIEEAFGSEPPGSGSVQLNFGSIAIHDINLYSDVNNELKDGSNPIYIKAFTAIAFFILIVTAINFMNLTTARSSRRFKEVAVRKVFFARRKDIIIQFLTEAIVYSFMALFLALVLVELFLPAFNTLFNINMSTRGFIQRPDLLWLIIITLFTGMMAGSYPALFYSGLNPISIIKGSSKIKKAGILVRGFLVTAQVALSILLISLTLVMYGQLSFLKNADHGFSTKNTIVIERGVSTPQELRDFKKEIIRTGIVQQAGIAHFSPGEDGNIISFRSTDEEERVMLMATNYVDDGFFKAIGATTALGRLYEASDTSDVTKIIINESAARMIQFCPESNHQIELVGGRTDDETYVYNIIGVVHDIYFENMKNPARPMVFIQNHRNQSPGHIIARLSTAYPKEESIKKLNAVWETKFEGSTMQHHTLQKVIDNFYSEEKRFAGIAFMFSLLAYLLSVMSQIGFAAFLLYYHHKNIRLKTIFTAPYKRIMMETFSSFGIFVALSLLVSIPLSIHTSNIWLSGFYKSFNPSWCYFLIPVVLIASTYILITYVAGKREINKTFK</sequence>
<comment type="subcellular location">
    <subcellularLocation>
        <location evidence="1">Cell membrane</location>
        <topology evidence="1">Multi-pass membrane protein</topology>
    </subcellularLocation>
</comment>
<evidence type="ECO:0000259" key="8">
    <source>
        <dbReference type="Pfam" id="PF12704"/>
    </source>
</evidence>
<dbReference type="InterPro" id="IPR003838">
    <property type="entry name" value="ABC3_permease_C"/>
</dbReference>
<dbReference type="PANTHER" id="PTHR30572">
    <property type="entry name" value="MEMBRANE COMPONENT OF TRANSPORTER-RELATED"/>
    <property type="match status" value="1"/>
</dbReference>
<evidence type="ECO:0000256" key="6">
    <source>
        <dbReference type="SAM" id="Phobius"/>
    </source>
</evidence>
<feature type="transmembrane region" description="Helical" evidence="6">
    <location>
        <begin position="20"/>
        <end position="44"/>
    </location>
</feature>
<feature type="transmembrane region" description="Helical" evidence="6">
    <location>
        <begin position="348"/>
        <end position="377"/>
    </location>
</feature>
<dbReference type="InterPro" id="IPR050250">
    <property type="entry name" value="Macrolide_Exporter_MacB"/>
</dbReference>
<name>A0A1T5BJV0_9BACT</name>
<dbReference type="PANTHER" id="PTHR30572:SF18">
    <property type="entry name" value="ABC-TYPE MACROLIDE FAMILY EXPORT SYSTEM PERMEASE COMPONENT 2"/>
    <property type="match status" value="1"/>
</dbReference>
<accession>A0A1T5BJV0</accession>
<dbReference type="EMBL" id="FUYV01000002">
    <property type="protein sequence ID" value="SKB47564.1"/>
    <property type="molecule type" value="Genomic_DNA"/>
</dbReference>
<evidence type="ECO:0000256" key="2">
    <source>
        <dbReference type="ARBA" id="ARBA00022475"/>
    </source>
</evidence>
<dbReference type="InterPro" id="IPR025857">
    <property type="entry name" value="MacB_PCD"/>
</dbReference>
<feature type="transmembrane region" description="Helical" evidence="6">
    <location>
        <begin position="691"/>
        <end position="721"/>
    </location>
</feature>
<dbReference type="KEGG" id="asx:CDL62_11190"/>
<dbReference type="Proteomes" id="UP000191055">
    <property type="component" value="Unassembled WGS sequence"/>
</dbReference>
<keyword evidence="5 6" id="KW-0472">Membrane</keyword>
<dbReference type="RefSeq" id="WP_079556342.1">
    <property type="nucleotide sequence ID" value="NZ_CP021904.1"/>
</dbReference>
<keyword evidence="4 6" id="KW-1133">Transmembrane helix</keyword>
<feature type="domain" description="MacB-like periplasmic core" evidence="8">
    <location>
        <begin position="21"/>
        <end position="245"/>
    </location>
</feature>
<evidence type="ECO:0000259" key="7">
    <source>
        <dbReference type="Pfam" id="PF02687"/>
    </source>
</evidence>
<evidence type="ECO:0000313" key="10">
    <source>
        <dbReference type="Proteomes" id="UP000191055"/>
    </source>
</evidence>
<organism evidence="9 10">
    <name type="scientific">Alkalitalea saponilacus</name>
    <dbReference type="NCBI Taxonomy" id="889453"/>
    <lineage>
        <taxon>Bacteria</taxon>
        <taxon>Pseudomonadati</taxon>
        <taxon>Bacteroidota</taxon>
        <taxon>Bacteroidia</taxon>
        <taxon>Marinilabiliales</taxon>
        <taxon>Marinilabiliaceae</taxon>
        <taxon>Alkalitalea</taxon>
    </lineage>
</organism>
<feature type="transmembrane region" description="Helical" evidence="6">
    <location>
        <begin position="300"/>
        <end position="323"/>
    </location>
</feature>
<dbReference type="Pfam" id="PF02687">
    <property type="entry name" value="FtsX"/>
    <property type="match status" value="1"/>
</dbReference>
<gene>
    <name evidence="9" type="ORF">SAMN03080601_00546</name>
</gene>
<dbReference type="GO" id="GO:0005886">
    <property type="term" value="C:plasma membrane"/>
    <property type="evidence" value="ECO:0007669"/>
    <property type="project" value="UniProtKB-SubCell"/>
</dbReference>
<dbReference type="Pfam" id="PF12704">
    <property type="entry name" value="MacB_PCD"/>
    <property type="match status" value="1"/>
</dbReference>
<feature type="domain" description="ABC3 transporter permease C-terminal" evidence="7">
    <location>
        <begin position="307"/>
        <end position="424"/>
    </location>
</feature>
<dbReference type="OrthoDB" id="9770036at2"/>
<evidence type="ECO:0000256" key="4">
    <source>
        <dbReference type="ARBA" id="ARBA00022989"/>
    </source>
</evidence>
<feature type="transmembrane region" description="Helical" evidence="6">
    <location>
        <begin position="397"/>
        <end position="418"/>
    </location>
</feature>